<keyword evidence="1" id="KW-0812">Transmembrane</keyword>
<keyword evidence="3" id="KW-1185">Reference proteome</keyword>
<accession>A0A1H0SFS2</accession>
<dbReference type="RefSeq" id="WP_090229692.1">
    <property type="nucleotide sequence ID" value="NZ_FNJC01000004.1"/>
</dbReference>
<feature type="transmembrane region" description="Helical" evidence="1">
    <location>
        <begin position="12"/>
        <end position="34"/>
    </location>
</feature>
<comment type="caution">
    <text evidence="2">The sequence shown here is derived from an EMBL/GenBank/DDBJ whole genome shotgun (WGS) entry which is preliminary data.</text>
</comment>
<reference evidence="2 3" key="1">
    <citation type="submission" date="2016-10" db="EMBL/GenBank/DDBJ databases">
        <authorList>
            <person name="Varghese N."/>
            <person name="Submissions S."/>
        </authorList>
    </citation>
    <scope>NUCLEOTIDE SEQUENCE [LARGE SCALE GENOMIC DNA]</scope>
    <source>
        <strain evidence="2 3">CGMCC 1.6497</strain>
    </source>
</reference>
<dbReference type="Proteomes" id="UP000198795">
    <property type="component" value="Unassembled WGS sequence"/>
</dbReference>
<evidence type="ECO:0000256" key="1">
    <source>
        <dbReference type="SAM" id="Phobius"/>
    </source>
</evidence>
<organism evidence="2 3">
    <name type="scientific">Filomicrobium insigne</name>
    <dbReference type="NCBI Taxonomy" id="418854"/>
    <lineage>
        <taxon>Bacteria</taxon>
        <taxon>Pseudomonadati</taxon>
        <taxon>Pseudomonadota</taxon>
        <taxon>Alphaproteobacteria</taxon>
        <taxon>Hyphomicrobiales</taxon>
        <taxon>Hyphomicrobiaceae</taxon>
        <taxon>Filomicrobium</taxon>
    </lineage>
</organism>
<name>A0A1H0SFS2_9HYPH</name>
<evidence type="ECO:0000313" key="3">
    <source>
        <dbReference type="Proteomes" id="UP000198795"/>
    </source>
</evidence>
<gene>
    <name evidence="2" type="ORF">SAMN04488061_2878</name>
</gene>
<keyword evidence="1" id="KW-1133">Transmembrane helix</keyword>
<protein>
    <submittedName>
        <fullName evidence="2">Uncharacterized protein</fullName>
    </submittedName>
</protein>
<proteinExistence type="predicted"/>
<sequence length="75" mass="8786">MATLTVTLKVRVAWWVRPYLWAATLFAMSVAPFLDVDDDRLESFKERQVTFIAKHGIRYFIDGRRYYPADRSDAA</sequence>
<dbReference type="EMBL" id="FNJC01000004">
    <property type="protein sequence ID" value="SDP40547.1"/>
    <property type="molecule type" value="Genomic_DNA"/>
</dbReference>
<keyword evidence="1" id="KW-0472">Membrane</keyword>
<evidence type="ECO:0000313" key="2">
    <source>
        <dbReference type="EMBL" id="SDP40547.1"/>
    </source>
</evidence>